<dbReference type="Gene3D" id="3.40.309.10">
    <property type="entry name" value="Aldehyde Dehydrogenase, Chain A, domain 2"/>
    <property type="match status" value="1"/>
</dbReference>
<dbReference type="InterPro" id="IPR010061">
    <property type="entry name" value="MeMal-semiAld_DH"/>
</dbReference>
<dbReference type="InterPro" id="IPR023510">
    <property type="entry name" value="MSDH_GmP_bac"/>
</dbReference>
<keyword evidence="2 3" id="KW-0520">NAD</keyword>
<evidence type="ECO:0000313" key="5">
    <source>
        <dbReference type="EMBL" id="PLS05319.1"/>
    </source>
</evidence>
<dbReference type="FunFam" id="3.40.309.10:FF:000002">
    <property type="entry name" value="Methylmalonate-semialdehyde dehydrogenase (Acylating)"/>
    <property type="match status" value="1"/>
</dbReference>
<dbReference type="EMBL" id="PGVE01000041">
    <property type="protein sequence ID" value="PLS05319.1"/>
    <property type="molecule type" value="Genomic_DNA"/>
</dbReference>
<accession>A0A2N5HIH6</accession>
<evidence type="ECO:0000256" key="3">
    <source>
        <dbReference type="HAMAP-Rule" id="MF_01670"/>
    </source>
</evidence>
<dbReference type="GO" id="GO:0018478">
    <property type="term" value="F:malonate-semialdehyde dehydrogenase (acetylating) activity"/>
    <property type="evidence" value="ECO:0007669"/>
    <property type="project" value="UniProtKB-UniRule"/>
</dbReference>
<dbReference type="PROSITE" id="PS00070">
    <property type="entry name" value="ALDEHYDE_DEHYDR_CYS"/>
    <property type="match status" value="1"/>
</dbReference>
<feature type="binding site" evidence="3">
    <location>
        <position position="156"/>
    </location>
    <ligand>
        <name>NAD(+)</name>
        <dbReference type="ChEBI" id="CHEBI:57540"/>
    </ligand>
</feature>
<comment type="caution">
    <text evidence="3">Lacks conserved residue(s) required for the propagation of feature annotation.</text>
</comment>
<dbReference type="Gene3D" id="3.40.605.10">
    <property type="entry name" value="Aldehyde Dehydrogenase, Chain A, domain 1"/>
    <property type="match status" value="1"/>
</dbReference>
<feature type="domain" description="Aldehyde dehydrogenase" evidence="4">
    <location>
        <begin position="19"/>
        <end position="482"/>
    </location>
</feature>
<evidence type="ECO:0000313" key="6">
    <source>
        <dbReference type="Proteomes" id="UP000234950"/>
    </source>
</evidence>
<name>A0A2N5HIH6_9BACI</name>
<dbReference type="AlphaFoldDB" id="A0A2N5HIH6"/>
<comment type="catalytic activity">
    <reaction evidence="3">
        <text>2-methyl-3-oxopropanoate + NAD(+) + CoA + H2O = propanoyl-CoA + hydrogencarbonate + NADH + H(+)</text>
        <dbReference type="Rhea" id="RHEA:20804"/>
        <dbReference type="ChEBI" id="CHEBI:15377"/>
        <dbReference type="ChEBI" id="CHEBI:15378"/>
        <dbReference type="ChEBI" id="CHEBI:17544"/>
        <dbReference type="ChEBI" id="CHEBI:57287"/>
        <dbReference type="ChEBI" id="CHEBI:57392"/>
        <dbReference type="ChEBI" id="CHEBI:57540"/>
        <dbReference type="ChEBI" id="CHEBI:57700"/>
        <dbReference type="ChEBI" id="CHEBI:57945"/>
        <dbReference type="EC" id="1.2.1.27"/>
    </reaction>
</comment>
<dbReference type="EC" id="1.2.1.27" evidence="3"/>
<dbReference type="HAMAP" id="MF_01670">
    <property type="entry name" value="IolA"/>
    <property type="match status" value="1"/>
</dbReference>
<reference evidence="5 6" key="1">
    <citation type="submission" date="2017-11" db="EMBL/GenBank/DDBJ databases">
        <title>Comparitive Functional Genomics of Dry Heat Resistant strains isolated from the Viking Spacecraft.</title>
        <authorList>
            <person name="Seuylemezian A."/>
            <person name="Cooper K."/>
            <person name="Vaishampayan P."/>
        </authorList>
    </citation>
    <scope>NUCLEOTIDE SEQUENCE [LARGE SCALE GENOMIC DNA]</scope>
    <source>
        <strain evidence="5 6">V32-6</strain>
    </source>
</reference>
<gene>
    <name evidence="5" type="primary">mmsA</name>
    <name evidence="3" type="synonym">iolA</name>
    <name evidence="5" type="ORF">CVD27_09980</name>
</gene>
<dbReference type="PANTHER" id="PTHR43866:SF4">
    <property type="entry name" value="MALONATE-SEMIALDEHYDE DEHYDROGENASE"/>
    <property type="match status" value="1"/>
</dbReference>
<feature type="active site" description="Nucleophile" evidence="3">
    <location>
        <position position="288"/>
    </location>
</feature>
<dbReference type="Pfam" id="PF00171">
    <property type="entry name" value="Aldedh"/>
    <property type="match status" value="1"/>
</dbReference>
<comment type="subunit">
    <text evidence="3">Homotetramer.</text>
</comment>
<evidence type="ECO:0000256" key="2">
    <source>
        <dbReference type="ARBA" id="ARBA00023027"/>
    </source>
</evidence>
<dbReference type="FunFam" id="3.40.605.10:FF:000003">
    <property type="entry name" value="Methylmalonate-semialdehyde dehydrogenase [acylating]"/>
    <property type="match status" value="1"/>
</dbReference>
<sequence length="488" mass="53021">MTIFTEGFRQLKNYIGGEWVNSKSDKKELVVNPATGQTIAEIPLSTIEDVDHAVDIAKEAFKSWSQTAVPKRARILFKYQQLLVDHWDELAKLVTIENGKALSEAMGEVQRGIECVEFAAGAPSLMMGKQLPDIATNIESGMYRYPLGVVGGITPFNFPMMVPCWMFPIAIASGNTFVLKPSERTPLLAARLAELMTEAGLPSGVLNIVNGAHDVVNGLLEHKDVKAISFVGSQPVAEYVYKKGTANLKRVQALSGAKNHSIVLKDANLDLAAREITNAAFGSAGERCMAAAVVAVEESIADELVKRLSILADEIKIGNGLTEGVFLGPVIREENKTRTIDYIESGIAQGAALVRDGRKDEAVSGPGFFMGPTIFDHVKKEMKIWQDEIFAPLLSIIRVKDLTEAVDVANASPFANGACLYTDSASSVRQFRENIDAGMLGVNVGVPAPMAFFPFSGYKDSFYGDLHANGCDGIEFYTRKKMLTARFE</sequence>
<dbReference type="GO" id="GO:0004491">
    <property type="term" value="F:methylmalonate-semialdehyde dehydrogenase (acylating, NAD) activity"/>
    <property type="evidence" value="ECO:0007669"/>
    <property type="project" value="UniProtKB-UniRule"/>
</dbReference>
<dbReference type="GO" id="GO:0006210">
    <property type="term" value="P:thymine catabolic process"/>
    <property type="evidence" value="ECO:0007669"/>
    <property type="project" value="TreeGrafter"/>
</dbReference>
<dbReference type="UniPathway" id="UPA00076">
    <property type="reaction ID" value="UER00148"/>
</dbReference>
<dbReference type="Proteomes" id="UP000234950">
    <property type="component" value="Unassembled WGS sequence"/>
</dbReference>
<comment type="caution">
    <text evidence="5">The sequence shown here is derived from an EMBL/GenBank/DDBJ whole genome shotgun (WGS) entry which is preliminary data.</text>
</comment>
<keyword evidence="6" id="KW-1185">Reference proteome</keyword>
<dbReference type="InterPro" id="IPR016160">
    <property type="entry name" value="Ald_DH_CS_CYS"/>
</dbReference>
<dbReference type="SUPFAM" id="SSF53720">
    <property type="entry name" value="ALDH-like"/>
    <property type="match status" value="1"/>
</dbReference>
<comment type="function">
    <text evidence="3">Catalyzes the oxidation of malonate semialdehyde (MSA) and methylmalonate semialdehyde (MMSA) into acetyl-CoA and propanoyl-CoA, respectively. Is involved in a myo-inositol catabolic pathway. Bicarbonate, and not CO2, is the end-product of the enzymatic reaction.</text>
</comment>
<dbReference type="OrthoDB" id="9762913at2"/>
<dbReference type="GO" id="GO:0006574">
    <property type="term" value="P:L-valine catabolic process"/>
    <property type="evidence" value="ECO:0007669"/>
    <property type="project" value="TreeGrafter"/>
</dbReference>
<dbReference type="InterPro" id="IPR016161">
    <property type="entry name" value="Ald_DH/histidinol_DH"/>
</dbReference>
<dbReference type="GO" id="GO:0019310">
    <property type="term" value="P:inositol catabolic process"/>
    <property type="evidence" value="ECO:0007669"/>
    <property type="project" value="UniProtKB-UniRule"/>
</dbReference>
<dbReference type="InterPro" id="IPR016162">
    <property type="entry name" value="Ald_DH_N"/>
</dbReference>
<feature type="binding site" evidence="3">
    <location>
        <position position="183"/>
    </location>
    <ligand>
        <name>NAD(+)</name>
        <dbReference type="ChEBI" id="CHEBI:57540"/>
    </ligand>
</feature>
<dbReference type="PANTHER" id="PTHR43866">
    <property type="entry name" value="MALONATE-SEMIALDEHYDE DEHYDROGENASE"/>
    <property type="match status" value="1"/>
</dbReference>
<feature type="binding site" evidence="3">
    <location>
        <position position="184"/>
    </location>
    <ligand>
        <name>NAD(+)</name>
        <dbReference type="ChEBI" id="CHEBI:57540"/>
    </ligand>
</feature>
<dbReference type="InterPro" id="IPR015590">
    <property type="entry name" value="Aldehyde_DH_dom"/>
</dbReference>
<dbReference type="CDD" id="cd07085">
    <property type="entry name" value="ALDH_F6_MMSDH"/>
    <property type="match status" value="1"/>
</dbReference>
<comment type="catalytic activity">
    <reaction evidence="3">
        <text>3-oxopropanoate + NAD(+) + CoA + H2O = hydrogencarbonate + acetyl-CoA + NADH + H(+)</text>
        <dbReference type="Rhea" id="RHEA:76615"/>
        <dbReference type="ChEBI" id="CHEBI:15377"/>
        <dbReference type="ChEBI" id="CHEBI:15378"/>
        <dbReference type="ChEBI" id="CHEBI:17544"/>
        <dbReference type="ChEBI" id="CHEBI:33190"/>
        <dbReference type="ChEBI" id="CHEBI:57287"/>
        <dbReference type="ChEBI" id="CHEBI:57288"/>
        <dbReference type="ChEBI" id="CHEBI:57540"/>
        <dbReference type="ChEBI" id="CHEBI:57945"/>
        <dbReference type="EC" id="1.2.1.27"/>
    </reaction>
</comment>
<dbReference type="RefSeq" id="WP_101647759.1">
    <property type="nucleotide sequence ID" value="NZ_PGVE01000041.1"/>
</dbReference>
<keyword evidence="1 3" id="KW-0560">Oxidoreductase</keyword>
<organism evidence="5 6">
    <name type="scientific">Neobacillus cucumis</name>
    <dbReference type="NCBI Taxonomy" id="1740721"/>
    <lineage>
        <taxon>Bacteria</taxon>
        <taxon>Bacillati</taxon>
        <taxon>Bacillota</taxon>
        <taxon>Bacilli</taxon>
        <taxon>Bacillales</taxon>
        <taxon>Bacillaceae</taxon>
        <taxon>Neobacillus</taxon>
    </lineage>
</organism>
<feature type="binding site" evidence="3">
    <location>
        <position position="388"/>
    </location>
    <ligand>
        <name>NAD(+)</name>
        <dbReference type="ChEBI" id="CHEBI:57540"/>
    </ligand>
</feature>
<feature type="binding site" evidence="3">
    <location>
        <position position="180"/>
    </location>
    <ligand>
        <name>NAD(+)</name>
        <dbReference type="ChEBI" id="CHEBI:57540"/>
    </ligand>
</feature>
<comment type="similarity">
    <text evidence="3">Belongs to the aldehyde dehydrogenase family. IolA subfamily.</text>
</comment>
<protein>
    <recommendedName>
        <fullName evidence="3">Malonate-semialdehyde dehydrogenase</fullName>
        <shortName evidence="3">MSA dehydrogenase</shortName>
        <ecNumber evidence="3">1.2.1.27</ecNumber>
    </recommendedName>
    <alternativeName>
        <fullName evidence="3">Methylmalonate semialdehyde dehydrogenase</fullName>
        <shortName evidence="3">MMSA dehydrogenase</shortName>
        <shortName evidence="3">MSDH</shortName>
    </alternativeName>
</protein>
<dbReference type="InterPro" id="IPR016163">
    <property type="entry name" value="Ald_DH_C"/>
</dbReference>
<evidence type="ECO:0000259" key="4">
    <source>
        <dbReference type="Pfam" id="PF00171"/>
    </source>
</evidence>
<proteinExistence type="inferred from homology"/>
<comment type="pathway">
    <text evidence="3">Polyol metabolism; myo-inositol degradation into acetyl-CoA; acetyl-CoA from myo-inositol: step 7/7.</text>
</comment>
<evidence type="ECO:0000256" key="1">
    <source>
        <dbReference type="ARBA" id="ARBA00023002"/>
    </source>
</evidence>
<dbReference type="NCBIfam" id="TIGR01722">
    <property type="entry name" value="MMSDH"/>
    <property type="match status" value="1"/>
</dbReference>